<evidence type="ECO:0000256" key="1">
    <source>
        <dbReference type="ARBA" id="ARBA00008779"/>
    </source>
</evidence>
<dbReference type="PANTHER" id="PTHR43751:SF3">
    <property type="entry name" value="SULFATASE N-TERMINAL DOMAIN-CONTAINING PROTEIN"/>
    <property type="match status" value="1"/>
</dbReference>
<evidence type="ECO:0000313" key="6">
    <source>
        <dbReference type="EMBL" id="HIZ33480.1"/>
    </source>
</evidence>
<dbReference type="CDD" id="cd16145">
    <property type="entry name" value="ARS_like"/>
    <property type="match status" value="1"/>
</dbReference>
<evidence type="ECO:0000259" key="5">
    <source>
        <dbReference type="Pfam" id="PF00884"/>
    </source>
</evidence>
<dbReference type="AlphaFoldDB" id="A0A9D2EA06"/>
<feature type="signal peptide" evidence="4">
    <location>
        <begin position="1"/>
        <end position="22"/>
    </location>
</feature>
<comment type="similarity">
    <text evidence="1">Belongs to the sulfatase family.</text>
</comment>
<dbReference type="PANTHER" id="PTHR43751">
    <property type="entry name" value="SULFATASE"/>
    <property type="match status" value="1"/>
</dbReference>
<gene>
    <name evidence="6" type="ORF">H9814_08100</name>
</gene>
<dbReference type="InterPro" id="IPR017850">
    <property type="entry name" value="Alkaline_phosphatase_core_sf"/>
</dbReference>
<evidence type="ECO:0000256" key="3">
    <source>
        <dbReference type="PIRSR" id="PIRSR600917-52"/>
    </source>
</evidence>
<feature type="modified residue" description="3-oxoalanine (Ser)" evidence="3">
    <location>
        <position position="81"/>
    </location>
</feature>
<accession>A0A9D2EA06</accession>
<dbReference type="Proteomes" id="UP000824028">
    <property type="component" value="Unassembled WGS sequence"/>
</dbReference>
<dbReference type="Pfam" id="PF00884">
    <property type="entry name" value="Sulfatase"/>
    <property type="match status" value="1"/>
</dbReference>
<organism evidence="6 7">
    <name type="scientific">Candidatus Bacteroides merdigallinarum</name>
    <dbReference type="NCBI Taxonomy" id="2838473"/>
    <lineage>
        <taxon>Bacteria</taxon>
        <taxon>Pseudomonadati</taxon>
        <taxon>Bacteroidota</taxon>
        <taxon>Bacteroidia</taxon>
        <taxon>Bacteroidales</taxon>
        <taxon>Bacteroidaceae</taxon>
        <taxon>Bacteroides</taxon>
    </lineage>
</organism>
<dbReference type="EMBL" id="DXBX01000063">
    <property type="protein sequence ID" value="HIZ33480.1"/>
    <property type="molecule type" value="Genomic_DNA"/>
</dbReference>
<dbReference type="Gene3D" id="3.30.1120.10">
    <property type="match status" value="1"/>
</dbReference>
<dbReference type="InterPro" id="IPR052701">
    <property type="entry name" value="GAG_Ulvan_Degrading_Sulfatases"/>
</dbReference>
<dbReference type="GO" id="GO:0016787">
    <property type="term" value="F:hydrolase activity"/>
    <property type="evidence" value="ECO:0007669"/>
    <property type="project" value="UniProtKB-KW"/>
</dbReference>
<feature type="domain" description="Sulfatase N-terminal" evidence="5">
    <location>
        <begin position="33"/>
        <end position="398"/>
    </location>
</feature>
<reference evidence="6" key="1">
    <citation type="journal article" date="2021" name="PeerJ">
        <title>Extensive microbial diversity within the chicken gut microbiome revealed by metagenomics and culture.</title>
        <authorList>
            <person name="Gilroy R."/>
            <person name="Ravi A."/>
            <person name="Getino M."/>
            <person name="Pursley I."/>
            <person name="Horton D.L."/>
            <person name="Alikhan N.F."/>
            <person name="Baker D."/>
            <person name="Gharbi K."/>
            <person name="Hall N."/>
            <person name="Watson M."/>
            <person name="Adriaenssens E.M."/>
            <person name="Foster-Nyarko E."/>
            <person name="Jarju S."/>
            <person name="Secka A."/>
            <person name="Antonio M."/>
            <person name="Oren A."/>
            <person name="Chaudhuri R.R."/>
            <person name="La Ragione R."/>
            <person name="Hildebrand F."/>
            <person name="Pallen M.J."/>
        </authorList>
    </citation>
    <scope>NUCLEOTIDE SEQUENCE</scope>
    <source>
        <strain evidence="6">ChiHjej9B8-1298</strain>
    </source>
</reference>
<evidence type="ECO:0000256" key="4">
    <source>
        <dbReference type="SAM" id="SignalP"/>
    </source>
</evidence>
<dbReference type="SUPFAM" id="SSF53649">
    <property type="entry name" value="Alkaline phosphatase-like"/>
    <property type="match status" value="1"/>
</dbReference>
<evidence type="ECO:0000256" key="2">
    <source>
        <dbReference type="ARBA" id="ARBA00022801"/>
    </source>
</evidence>
<evidence type="ECO:0000313" key="7">
    <source>
        <dbReference type="Proteomes" id="UP000824028"/>
    </source>
</evidence>
<name>A0A9D2EA06_9BACE</name>
<dbReference type="PROSITE" id="PS00523">
    <property type="entry name" value="SULFATASE_1"/>
    <property type="match status" value="1"/>
</dbReference>
<dbReference type="InterPro" id="IPR000917">
    <property type="entry name" value="Sulfatase_N"/>
</dbReference>
<comment type="caution">
    <text evidence="6">The sequence shown here is derived from an EMBL/GenBank/DDBJ whole genome shotgun (WGS) entry which is preliminary data.</text>
</comment>
<feature type="chain" id="PRO_5039424359" evidence="4">
    <location>
        <begin position="23"/>
        <end position="514"/>
    </location>
</feature>
<dbReference type="Gene3D" id="3.40.720.10">
    <property type="entry name" value="Alkaline Phosphatase, subunit A"/>
    <property type="match status" value="1"/>
</dbReference>
<reference evidence="6" key="2">
    <citation type="submission" date="2021-04" db="EMBL/GenBank/DDBJ databases">
        <authorList>
            <person name="Gilroy R."/>
        </authorList>
    </citation>
    <scope>NUCLEOTIDE SEQUENCE</scope>
    <source>
        <strain evidence="6">ChiHjej9B8-1298</strain>
    </source>
</reference>
<proteinExistence type="inferred from homology"/>
<keyword evidence="2" id="KW-0378">Hydrolase</keyword>
<protein>
    <submittedName>
        <fullName evidence="6">Arylsulfatase</fullName>
    </submittedName>
</protein>
<comment type="PTM">
    <text evidence="3">The conversion to 3-oxoalanine (also known as C-formylglycine, FGly), of a serine or cysteine residue in prokaryotes and of a cysteine residue in eukaryotes, is critical for catalytic activity.</text>
</comment>
<sequence>MQTHRFPLLCAGLVATTCAVNAHTADKDKDAKPNILFILCDDMGYGDLGCYGQQYIRTPNLDRMAQEGMLFTQAYAGSPVSAPSRAALMTGQHSGHGHVRGNKEYWQGEVMYGRNKDYAVTGQEPYDPRHIILPEVMKRNGYTTGMFGKWAGGYEGSVSTPDKRGVDEYYGYICQYQAHLYYPNFLNRFSRAMGDTAVVREVLEENIRHAMFGDDYRNRTQYSADLIHRRALRWLDSQDGSQPFCGILTYTLPHAELAQPEDSILQGYKKQFFTDKTWGGSEGSRYNPVEHTHAHFAGMITRLDAYVGEILAKLKEKGLAENTLVIFSSDNGPHEEGGADPAFFGRDGKLRGLKRQCYEGGIRVPFIAWWPGHVPAGRVNDHQLAFYDVLPTFCELIGDKRFPKKYVNKDLEGDGFDGLSFAPTLLGQDERQARHDFLYWEFHETDQIGLRMGDWKLVVVRGVPRLYDLATDLHEDHDVADRHPDIVRRMTDIILREHRPSDLFRVTLPRGAGQ</sequence>
<keyword evidence="4" id="KW-0732">Signal</keyword>
<dbReference type="InterPro" id="IPR024607">
    <property type="entry name" value="Sulfatase_CS"/>
</dbReference>